<proteinExistence type="predicted"/>
<feature type="compositionally biased region" description="Low complexity" evidence="1">
    <location>
        <begin position="104"/>
        <end position="115"/>
    </location>
</feature>
<evidence type="ECO:0000256" key="1">
    <source>
        <dbReference type="SAM" id="MobiDB-lite"/>
    </source>
</evidence>
<dbReference type="EMBL" id="CAICTM010000050">
    <property type="protein sequence ID" value="CAB9498985.1"/>
    <property type="molecule type" value="Genomic_DNA"/>
</dbReference>
<evidence type="ECO:0000313" key="3">
    <source>
        <dbReference type="Proteomes" id="UP001153069"/>
    </source>
</evidence>
<keyword evidence="3" id="KW-1185">Reference proteome</keyword>
<gene>
    <name evidence="2" type="ORF">SEMRO_50_G029030.1</name>
</gene>
<feature type="region of interest" description="Disordered" evidence="1">
    <location>
        <begin position="83"/>
        <end position="115"/>
    </location>
</feature>
<name>A0A9N8H4I0_9STRA</name>
<reference evidence="2" key="1">
    <citation type="submission" date="2020-06" db="EMBL/GenBank/DDBJ databases">
        <authorList>
            <consortium name="Plant Systems Biology data submission"/>
        </authorList>
    </citation>
    <scope>NUCLEOTIDE SEQUENCE</scope>
    <source>
        <strain evidence="2">D6</strain>
    </source>
</reference>
<protein>
    <submittedName>
        <fullName evidence="2">Uncharacterized protein</fullName>
    </submittedName>
</protein>
<dbReference type="OrthoDB" id="45037at2759"/>
<evidence type="ECO:0000313" key="2">
    <source>
        <dbReference type="EMBL" id="CAB9498985.1"/>
    </source>
</evidence>
<accession>A0A9N8H4I0</accession>
<organism evidence="2 3">
    <name type="scientific">Seminavis robusta</name>
    <dbReference type="NCBI Taxonomy" id="568900"/>
    <lineage>
        <taxon>Eukaryota</taxon>
        <taxon>Sar</taxon>
        <taxon>Stramenopiles</taxon>
        <taxon>Ochrophyta</taxon>
        <taxon>Bacillariophyta</taxon>
        <taxon>Bacillariophyceae</taxon>
        <taxon>Bacillariophycidae</taxon>
        <taxon>Naviculales</taxon>
        <taxon>Naviculaceae</taxon>
        <taxon>Seminavis</taxon>
    </lineage>
</organism>
<dbReference type="Proteomes" id="UP001153069">
    <property type="component" value="Unassembled WGS sequence"/>
</dbReference>
<comment type="caution">
    <text evidence="2">The sequence shown here is derived from an EMBL/GenBank/DDBJ whole genome shotgun (WGS) entry which is preliminary data.</text>
</comment>
<sequence length="407" mass="45089">MIPTRQESRRSQESALSSRVFLCTISAILSLSYWSVHVEAFQVAILPSIIKIPSQLSSSSSSSSVLFSSTKKPHDIVDAEFEVSTDTDDSSPPLPPSDDDNSDQHQSLLDLSLNSGDPRWKQARIPFVDTVSQTAIEGTLSFLVTVDGIEYGIATPCDAAAAITSEDTDGTVTYLHPDDDDNAELMEIMAAQLVEHVGADLSLKRTPRVLTITGDLDKYTQNFADEILPPPHPTRTLLEDDDDETESWFHEFMRAELGEEEYQKTMNEPATAESIGDELMELFDVAGMGERSDDVAGMEAMIQDLLDEVDPLESVGIKEEDQNPHDALKLVSYHFGKGRAYSLVRLLKPYTLVGRLVQTDNNNISSDDQEENFHFELMTKEEEKLVIPKVEQVCMKELESAGLDLAP</sequence>
<dbReference type="AlphaFoldDB" id="A0A9N8H4I0"/>